<keyword evidence="3" id="KW-1185">Reference proteome</keyword>
<reference evidence="2" key="1">
    <citation type="submission" date="2021-03" db="EMBL/GenBank/DDBJ databases">
        <title>Chromosome level genome of the anhydrobiotic midge Polypedilum vanderplanki.</title>
        <authorList>
            <person name="Yoshida Y."/>
            <person name="Kikawada T."/>
            <person name="Gusev O."/>
        </authorList>
    </citation>
    <scope>NUCLEOTIDE SEQUENCE</scope>
    <source>
        <strain evidence="2">NIAS01</strain>
        <tissue evidence="2">Whole body or cell culture</tissue>
    </source>
</reference>
<dbReference type="Pfam" id="PF00027">
    <property type="entry name" value="cNMP_binding"/>
    <property type="match status" value="1"/>
</dbReference>
<dbReference type="InterPro" id="IPR000595">
    <property type="entry name" value="cNMP-bd_dom"/>
</dbReference>
<comment type="caution">
    <text evidence="2">The sequence shown here is derived from an EMBL/GenBank/DDBJ whole genome shotgun (WGS) entry which is preliminary data.</text>
</comment>
<dbReference type="InterPro" id="IPR018490">
    <property type="entry name" value="cNMP-bd_dom_sf"/>
</dbReference>
<dbReference type="PANTHER" id="PTHR23011">
    <property type="entry name" value="CYCLIC NUCLEOTIDE-BINDING DOMAIN CONTAINING PROTEIN"/>
    <property type="match status" value="1"/>
</dbReference>
<dbReference type="InterPro" id="IPR014710">
    <property type="entry name" value="RmlC-like_jellyroll"/>
</dbReference>
<dbReference type="SMART" id="SM00100">
    <property type="entry name" value="cNMP"/>
    <property type="match status" value="1"/>
</dbReference>
<dbReference type="SUPFAM" id="SSF51206">
    <property type="entry name" value="cAMP-binding domain-like"/>
    <property type="match status" value="2"/>
</dbReference>
<organism evidence="2 3">
    <name type="scientific">Polypedilum vanderplanki</name>
    <name type="common">Sleeping chironomid midge</name>
    <dbReference type="NCBI Taxonomy" id="319348"/>
    <lineage>
        <taxon>Eukaryota</taxon>
        <taxon>Metazoa</taxon>
        <taxon>Ecdysozoa</taxon>
        <taxon>Arthropoda</taxon>
        <taxon>Hexapoda</taxon>
        <taxon>Insecta</taxon>
        <taxon>Pterygota</taxon>
        <taxon>Neoptera</taxon>
        <taxon>Endopterygota</taxon>
        <taxon>Diptera</taxon>
        <taxon>Nematocera</taxon>
        <taxon>Chironomoidea</taxon>
        <taxon>Chironomidae</taxon>
        <taxon>Chironominae</taxon>
        <taxon>Polypedilum</taxon>
        <taxon>Polypedilum</taxon>
    </lineage>
</organism>
<evidence type="ECO:0000259" key="1">
    <source>
        <dbReference type="PROSITE" id="PS50042"/>
    </source>
</evidence>
<dbReference type="OrthoDB" id="166212at2759"/>
<dbReference type="PANTHER" id="PTHR23011:SF41">
    <property type="entry name" value="CYCLIC NUCLEOTIDE-BINDING DOMAIN-CONTAINING PROTEIN"/>
    <property type="match status" value="1"/>
</dbReference>
<evidence type="ECO:0000313" key="2">
    <source>
        <dbReference type="EMBL" id="KAG5671781.1"/>
    </source>
</evidence>
<accession>A0A9J6BQ17</accession>
<dbReference type="EMBL" id="JADBJN010000003">
    <property type="protein sequence ID" value="KAG5671781.1"/>
    <property type="molecule type" value="Genomic_DNA"/>
</dbReference>
<proteinExistence type="predicted"/>
<dbReference type="CDD" id="cd00038">
    <property type="entry name" value="CAP_ED"/>
    <property type="match status" value="1"/>
</dbReference>
<feature type="domain" description="Cyclic nucleotide-binding" evidence="1">
    <location>
        <begin position="96"/>
        <end position="221"/>
    </location>
</feature>
<name>A0A9J6BQ17_POLVA</name>
<evidence type="ECO:0000313" key="3">
    <source>
        <dbReference type="Proteomes" id="UP001107558"/>
    </source>
</evidence>
<dbReference type="AlphaFoldDB" id="A0A9J6BQ17"/>
<dbReference type="PROSITE" id="PS50042">
    <property type="entry name" value="CNMP_BINDING_3"/>
    <property type="match status" value="1"/>
</dbReference>
<dbReference type="Proteomes" id="UP001107558">
    <property type="component" value="Chromosome 3"/>
</dbReference>
<protein>
    <recommendedName>
        <fullName evidence="1">Cyclic nucleotide-binding domain-containing protein</fullName>
    </recommendedName>
</protein>
<dbReference type="Gene3D" id="2.60.120.10">
    <property type="entry name" value="Jelly Rolls"/>
    <property type="match status" value="2"/>
</dbReference>
<sequence length="438" mass="51661">MIYETKEQRIKRRRKAHYKLRAIINILLSHDSWINEIDEEEELGYDVKRNIAILLAKRSEKVHATKRDKIILITNPFNRSEEDNLRLERLFNKLPCFSMFPPNVRKQLTTAVDFLCYSTDRIIYGEGDAALSMCFILTGEIAVSRLVFDKKLNKLVDETVNILKENDFFGHLALMYDEERNATCRTKTDCQLLVLYKKDFVKILKPTLEAKYENIKKALRRFEYFNNYTDAKIKECCVISKIEEYDAENIIYSQHDIQNFSYFVLCGKCMILQCLKLREKSNGKCELVVAKKKTNPLEMNNYCTTSSCRTTSIADYDDFPLKYQFIDVGSFSVGAVFGINENIENRLIVARTKVQCLLIPRNWLFKKSQNTGNVWQRLKLFLNSSIPSQEKLYDEYLKNLKWKKYKKKTIDQIREHDKISDPETQYYNIPIICRIQQQ</sequence>
<gene>
    <name evidence="2" type="ORF">PVAND_001958</name>
</gene>